<name>A0AA48K870_9BACT</name>
<evidence type="ECO:0008006" key="4">
    <source>
        <dbReference type="Google" id="ProtNLM"/>
    </source>
</evidence>
<dbReference type="GO" id="GO:0008237">
    <property type="term" value="F:metallopeptidase activity"/>
    <property type="evidence" value="ECO:0007669"/>
    <property type="project" value="InterPro"/>
</dbReference>
<gene>
    <name evidence="2" type="ORF">METEAL_11200</name>
</gene>
<keyword evidence="1" id="KW-0732">Signal</keyword>
<evidence type="ECO:0000313" key="2">
    <source>
        <dbReference type="EMBL" id="BDU71946.1"/>
    </source>
</evidence>
<feature type="signal peptide" evidence="1">
    <location>
        <begin position="1"/>
        <end position="19"/>
    </location>
</feature>
<keyword evidence="3" id="KW-1185">Reference proteome</keyword>
<evidence type="ECO:0000313" key="3">
    <source>
        <dbReference type="Proteomes" id="UP001238179"/>
    </source>
</evidence>
<organism evidence="2 3">
    <name type="scientific">Mesoterricola silvestris</name>
    <dbReference type="NCBI Taxonomy" id="2927979"/>
    <lineage>
        <taxon>Bacteria</taxon>
        <taxon>Pseudomonadati</taxon>
        <taxon>Acidobacteriota</taxon>
        <taxon>Holophagae</taxon>
        <taxon>Holophagales</taxon>
        <taxon>Holophagaceae</taxon>
        <taxon>Mesoterricola</taxon>
    </lineage>
</organism>
<dbReference type="Gene3D" id="3.40.390.10">
    <property type="entry name" value="Collagenase (Catalytic Domain)"/>
    <property type="match status" value="1"/>
</dbReference>
<dbReference type="RefSeq" id="WP_316414849.1">
    <property type="nucleotide sequence ID" value="NZ_AP027080.1"/>
</dbReference>
<dbReference type="PROSITE" id="PS51257">
    <property type="entry name" value="PROKAR_LIPOPROTEIN"/>
    <property type="match status" value="1"/>
</dbReference>
<dbReference type="KEGG" id="msil:METEAL_11200"/>
<dbReference type="EMBL" id="AP027080">
    <property type="protein sequence ID" value="BDU71946.1"/>
    <property type="molecule type" value="Genomic_DNA"/>
</dbReference>
<dbReference type="InterPro" id="IPR024079">
    <property type="entry name" value="MetalloPept_cat_dom_sf"/>
</dbReference>
<reference evidence="3" key="1">
    <citation type="journal article" date="2023" name="Int. J. Syst. Evol. Microbiol.">
        <title>Mesoterricola silvestris gen. nov., sp. nov., Mesoterricola sediminis sp. nov., Geothrix oryzae sp. nov., Geothrix edaphica sp. nov., Geothrix rubra sp. nov., and Geothrix limicola sp. nov., six novel members of Acidobacteriota isolated from soils.</title>
        <authorList>
            <person name="Itoh H."/>
            <person name="Sugisawa Y."/>
            <person name="Mise K."/>
            <person name="Xu Z."/>
            <person name="Kuniyasu M."/>
            <person name="Ushijima N."/>
            <person name="Kawano K."/>
            <person name="Kobayashi E."/>
            <person name="Shiratori Y."/>
            <person name="Masuda Y."/>
            <person name="Senoo K."/>
        </authorList>
    </citation>
    <scope>NUCLEOTIDE SEQUENCE [LARGE SCALE GENOMIC DNA]</scope>
    <source>
        <strain evidence="3">W79</strain>
    </source>
</reference>
<dbReference type="Pfam" id="PF09471">
    <property type="entry name" value="Peptidase_M64"/>
    <property type="match status" value="2"/>
</dbReference>
<protein>
    <recommendedName>
        <fullName evidence="4">IgA peptidase M64</fullName>
    </recommendedName>
</protein>
<dbReference type="Proteomes" id="UP001238179">
    <property type="component" value="Chromosome"/>
</dbReference>
<accession>A0AA48K870</accession>
<feature type="chain" id="PRO_5041381145" description="IgA peptidase M64" evidence="1">
    <location>
        <begin position="20"/>
        <end position="518"/>
    </location>
</feature>
<sequence>MTWILKASLVALLLLAGCAGPGREDPAANLPASALASQVEDLQRSGDPANRIHVVLLGDGYRAEDQAKLSRDARNWLATFVGTPPFANYASYFNVKVVHVVSPQDGASNGSHGLGVTRDTVLGATFRNASPEGVAPDYRLLVVDNARVLALAMALAPECTVALVLVNDSKYGGSGGAVPVFSANPASGLIALHELGHAFGGLADEYQCGDTSALPATLEAFPNVTARRDPDQIKWRSWIAPGVPLPTPAGVPGLGLFEGAYFHDTGVFRPRQACRMRSLGDGFCEVCSEAIVRRIYDRVRPLDPPITPLAANPLRLSVARPVPVPDTVRVAWAVDGAAVAGDGDTLVLPAPLQGNHTVTATVTDTTPLVREGLERLTAVQTWTFGSPQAARVEPARHLVLRLVRTPRGFQVAERRVVDLPLPPDAGRGAWQAEVVGPGGDVQFRTGLEDPSPLRGEFQHPGESGRIQGRWMEDGRPVSFLVRIPWVEDGELALFRKVEGAPRVRLGTVPLGEGVRPAY</sequence>
<proteinExistence type="predicted"/>
<evidence type="ECO:0000256" key="1">
    <source>
        <dbReference type="SAM" id="SignalP"/>
    </source>
</evidence>
<dbReference type="AlphaFoldDB" id="A0AA48K870"/>
<dbReference type="InterPro" id="IPR019026">
    <property type="entry name" value="Peptidase_M64_IgA"/>
</dbReference>